<evidence type="ECO:0000259" key="3">
    <source>
        <dbReference type="PROSITE" id="PS50222"/>
    </source>
</evidence>
<proteinExistence type="predicted"/>
<keyword evidence="2" id="KW-0732">Signal</keyword>
<dbReference type="InterPro" id="IPR018247">
    <property type="entry name" value="EF_Hand_1_Ca_BS"/>
</dbReference>
<dbReference type="Pfam" id="PF13202">
    <property type="entry name" value="EF-hand_5"/>
    <property type="match status" value="2"/>
</dbReference>
<feature type="region of interest" description="Disordered" evidence="1">
    <location>
        <begin position="45"/>
        <end position="74"/>
    </location>
</feature>
<dbReference type="InterPro" id="IPR011992">
    <property type="entry name" value="EF-hand-dom_pair"/>
</dbReference>
<dbReference type="PROSITE" id="PS00018">
    <property type="entry name" value="EF_HAND_1"/>
    <property type="match status" value="2"/>
</dbReference>
<evidence type="ECO:0000313" key="5">
    <source>
        <dbReference type="Proteomes" id="UP001081283"/>
    </source>
</evidence>
<feature type="chain" id="PRO_5046940604" description="EF-hand domain-containing protein" evidence="2">
    <location>
        <begin position="22"/>
        <end position="74"/>
    </location>
</feature>
<evidence type="ECO:0000256" key="1">
    <source>
        <dbReference type="SAM" id="MobiDB-lite"/>
    </source>
</evidence>
<keyword evidence="5" id="KW-1185">Reference proteome</keyword>
<gene>
    <name evidence="4" type="ORF">OEG82_15650</name>
</gene>
<sequence length="74" mass="7572">MKRILVALALVGFAAPAFAQAADFASVDTDQNGAVSWEEVSAAMPDASEDSFKSADVDGSGDLSAEEYATVTGQ</sequence>
<evidence type="ECO:0000256" key="2">
    <source>
        <dbReference type="SAM" id="SignalP"/>
    </source>
</evidence>
<comment type="caution">
    <text evidence="4">The sequence shown here is derived from an EMBL/GenBank/DDBJ whole genome shotgun (WGS) entry which is preliminary data.</text>
</comment>
<dbReference type="PROSITE" id="PS50222">
    <property type="entry name" value="EF_HAND_2"/>
    <property type="match status" value="1"/>
</dbReference>
<dbReference type="RefSeq" id="WP_267613322.1">
    <property type="nucleotide sequence ID" value="NZ_JAOVZQ010000001.1"/>
</dbReference>
<organism evidence="4 5">
    <name type="scientific">Hoeflea ulvae</name>
    <dbReference type="NCBI Taxonomy" id="2983764"/>
    <lineage>
        <taxon>Bacteria</taxon>
        <taxon>Pseudomonadati</taxon>
        <taxon>Pseudomonadota</taxon>
        <taxon>Alphaproteobacteria</taxon>
        <taxon>Hyphomicrobiales</taxon>
        <taxon>Rhizobiaceae</taxon>
        <taxon>Hoeflea</taxon>
    </lineage>
</organism>
<dbReference type="EMBL" id="JAOVZQ010000001">
    <property type="protein sequence ID" value="MCY0095440.1"/>
    <property type="molecule type" value="Genomic_DNA"/>
</dbReference>
<dbReference type="Proteomes" id="UP001081283">
    <property type="component" value="Unassembled WGS sequence"/>
</dbReference>
<evidence type="ECO:0000313" key="4">
    <source>
        <dbReference type="EMBL" id="MCY0095440.1"/>
    </source>
</evidence>
<dbReference type="InterPro" id="IPR002048">
    <property type="entry name" value="EF_hand_dom"/>
</dbReference>
<feature type="signal peptide" evidence="2">
    <location>
        <begin position="1"/>
        <end position="21"/>
    </location>
</feature>
<name>A0ABT3YHR6_9HYPH</name>
<reference evidence="4" key="1">
    <citation type="submission" date="2022-10" db="EMBL/GenBank/DDBJ databases">
        <title>Hoeflea sp. J2-29, isolated from marine algae.</title>
        <authorList>
            <person name="Kristyanto S."/>
            <person name="Kim J.M."/>
            <person name="Jeon C.O."/>
        </authorList>
    </citation>
    <scope>NUCLEOTIDE SEQUENCE</scope>
    <source>
        <strain evidence="4">J2-29</strain>
    </source>
</reference>
<dbReference type="SUPFAM" id="SSF47473">
    <property type="entry name" value="EF-hand"/>
    <property type="match status" value="1"/>
</dbReference>
<feature type="domain" description="EF-hand" evidence="3">
    <location>
        <begin position="24"/>
        <end position="50"/>
    </location>
</feature>
<protein>
    <recommendedName>
        <fullName evidence="3">EF-hand domain-containing protein</fullName>
    </recommendedName>
</protein>
<accession>A0ABT3YHR6</accession>
<dbReference type="Gene3D" id="1.10.238.10">
    <property type="entry name" value="EF-hand"/>
    <property type="match status" value="1"/>
</dbReference>